<protein>
    <recommendedName>
        <fullName evidence="8">Exonuclease domain-containing protein</fullName>
    </recommendedName>
</protein>
<dbReference type="Proteomes" id="UP001202328">
    <property type="component" value="Unassembled WGS sequence"/>
</dbReference>
<dbReference type="PANTHER" id="PTHR13058">
    <property type="entry name" value="THREE PRIME REPAIR EXONUCLEASE 1, 2"/>
    <property type="match status" value="1"/>
</dbReference>
<keyword evidence="5" id="KW-0269">Exonuclease</keyword>
<comment type="similarity">
    <text evidence="7">Belongs to the exonuclease superfamily. TREX family.</text>
</comment>
<dbReference type="InterPro" id="IPR012337">
    <property type="entry name" value="RNaseH-like_sf"/>
</dbReference>
<dbReference type="SMART" id="SM00479">
    <property type="entry name" value="EXOIII"/>
    <property type="match status" value="1"/>
</dbReference>
<dbReference type="EMBL" id="JAJJMB010010117">
    <property type="protein sequence ID" value="KAI3910762.1"/>
    <property type="molecule type" value="Genomic_DNA"/>
</dbReference>
<dbReference type="PANTHER" id="PTHR13058:SF19">
    <property type="entry name" value="LD40940P"/>
    <property type="match status" value="1"/>
</dbReference>
<comment type="cofactor">
    <cofactor evidence="1">
        <name>Mg(2+)</name>
        <dbReference type="ChEBI" id="CHEBI:18420"/>
    </cofactor>
</comment>
<dbReference type="GO" id="GO:0003676">
    <property type="term" value="F:nucleic acid binding"/>
    <property type="evidence" value="ECO:0007669"/>
    <property type="project" value="InterPro"/>
</dbReference>
<proteinExistence type="inferred from homology"/>
<keyword evidence="10" id="KW-1185">Reference proteome</keyword>
<evidence type="ECO:0000256" key="3">
    <source>
        <dbReference type="ARBA" id="ARBA00022723"/>
    </source>
</evidence>
<dbReference type="GO" id="GO:0006308">
    <property type="term" value="P:DNA catabolic process"/>
    <property type="evidence" value="ECO:0007669"/>
    <property type="project" value="TreeGrafter"/>
</dbReference>
<dbReference type="Gene3D" id="3.30.420.10">
    <property type="entry name" value="Ribonuclease H-like superfamily/Ribonuclease H"/>
    <property type="match status" value="1"/>
</dbReference>
<keyword evidence="6" id="KW-0460">Magnesium</keyword>
<dbReference type="CDD" id="cd06127">
    <property type="entry name" value="DEDDh"/>
    <property type="match status" value="1"/>
</dbReference>
<dbReference type="GO" id="GO:0046872">
    <property type="term" value="F:metal ion binding"/>
    <property type="evidence" value="ECO:0007669"/>
    <property type="project" value="UniProtKB-KW"/>
</dbReference>
<evidence type="ECO:0000313" key="10">
    <source>
        <dbReference type="Proteomes" id="UP001202328"/>
    </source>
</evidence>
<dbReference type="SUPFAM" id="SSF53098">
    <property type="entry name" value="Ribonuclease H-like"/>
    <property type="match status" value="1"/>
</dbReference>
<dbReference type="GO" id="GO:0005737">
    <property type="term" value="C:cytoplasm"/>
    <property type="evidence" value="ECO:0007669"/>
    <property type="project" value="TreeGrafter"/>
</dbReference>
<dbReference type="AlphaFoldDB" id="A0AAD4SLD3"/>
<evidence type="ECO:0000256" key="6">
    <source>
        <dbReference type="ARBA" id="ARBA00022842"/>
    </source>
</evidence>
<evidence type="ECO:0000256" key="2">
    <source>
        <dbReference type="ARBA" id="ARBA00022722"/>
    </source>
</evidence>
<evidence type="ECO:0000256" key="7">
    <source>
        <dbReference type="ARBA" id="ARBA00025769"/>
    </source>
</evidence>
<dbReference type="GO" id="GO:0008296">
    <property type="term" value="F:3'-5'-DNA exonuclease activity"/>
    <property type="evidence" value="ECO:0007669"/>
    <property type="project" value="TreeGrafter"/>
</dbReference>
<dbReference type="InterPro" id="IPR013520">
    <property type="entry name" value="Ribonucl_H"/>
</dbReference>
<comment type="caution">
    <text evidence="9">The sequence shown here is derived from an EMBL/GenBank/DDBJ whole genome shotgun (WGS) entry which is preliminary data.</text>
</comment>
<evidence type="ECO:0000256" key="1">
    <source>
        <dbReference type="ARBA" id="ARBA00001946"/>
    </source>
</evidence>
<keyword evidence="4" id="KW-0378">Hydrolase</keyword>
<gene>
    <name evidence="9" type="ORF">MKW98_030570</name>
</gene>
<accession>A0AAD4SLD3</accession>
<name>A0AAD4SLD3_9MAGN</name>
<evidence type="ECO:0000259" key="8">
    <source>
        <dbReference type="SMART" id="SM00479"/>
    </source>
</evidence>
<evidence type="ECO:0000256" key="4">
    <source>
        <dbReference type="ARBA" id="ARBA00022801"/>
    </source>
</evidence>
<keyword evidence="2" id="KW-0540">Nuclease</keyword>
<dbReference type="Pfam" id="PF00929">
    <property type="entry name" value="RNase_T"/>
    <property type="match status" value="1"/>
</dbReference>
<keyword evidence="3" id="KW-0479">Metal-binding</keyword>
<reference evidence="9" key="1">
    <citation type="submission" date="2022-04" db="EMBL/GenBank/DDBJ databases">
        <title>A functionally conserved STORR gene fusion in Papaver species that diverged 16.8 million years ago.</title>
        <authorList>
            <person name="Catania T."/>
        </authorList>
    </citation>
    <scope>NUCLEOTIDE SEQUENCE</scope>
    <source>
        <strain evidence="9">S-188037</strain>
    </source>
</reference>
<dbReference type="InterPro" id="IPR040393">
    <property type="entry name" value="TREX1/2"/>
</dbReference>
<dbReference type="InterPro" id="IPR036397">
    <property type="entry name" value="RNaseH_sf"/>
</dbReference>
<evidence type="ECO:0000313" key="9">
    <source>
        <dbReference type="EMBL" id="KAI3910762.1"/>
    </source>
</evidence>
<evidence type="ECO:0000256" key="5">
    <source>
        <dbReference type="ARBA" id="ARBA00022839"/>
    </source>
</evidence>
<sequence>MYWVFNSSCNFHVWYDFPLFINQAPEISGTNACLQTTLIRTFFDWKVNWSSYLEVQMRAVSSCFAVLQGPKGRSLCILKENVFVQPMFVASIWSRNFHTFRALRSSVGKRFGFKLVASDACKASRDDPNTGRLKQRTVTTKTERTSNITRSSKSCVIRPSELGEETVTMGTKLNLYNSEVIETKDIKHYDVQPKVEGSKKSERLVTIFVFDTETTGLHRENERIIEFALRDLSGGKDSTLQTLVNPERDILNDHIHGITTSMVNRPDVPRFSDLIPILQHYVKTRQIPGTPILWVGHNARVFDVPFLISEFSRCSMEIPSDWLFLDTLSLARDLMKLEGSKLTGKSVQALREYYGIPWVGKAHTAMADVNMLSEILRHMTIDLQLPASALLERSFRASDIINVKKKKTTTS</sequence>
<organism evidence="9 10">
    <name type="scientific">Papaver atlanticum</name>
    <dbReference type="NCBI Taxonomy" id="357466"/>
    <lineage>
        <taxon>Eukaryota</taxon>
        <taxon>Viridiplantae</taxon>
        <taxon>Streptophyta</taxon>
        <taxon>Embryophyta</taxon>
        <taxon>Tracheophyta</taxon>
        <taxon>Spermatophyta</taxon>
        <taxon>Magnoliopsida</taxon>
        <taxon>Ranunculales</taxon>
        <taxon>Papaveraceae</taxon>
        <taxon>Papaveroideae</taxon>
        <taxon>Papaver</taxon>
    </lineage>
</organism>
<feature type="domain" description="Exonuclease" evidence="8">
    <location>
        <begin position="206"/>
        <end position="385"/>
    </location>
</feature>